<sequence length="351" mass="39711">MDVSFFSSTIVQVAISLVISWALFALLCSMILETTVQIKSERGRFFRNKIVEKLFDYSNQINWGLLMYNNSNIRLLTKSEKAPPTEITSKTLAEVLIDTVANAQAAKILLQDHKENNIRRYDNDLLNNFEFAITYLGQSDLIMMLKNALNKAKIKATESGDRVVEKTLYEELVKEVTIWFDQFSDRTSVWYKKLSRKRLFIIGLLVSGIINIDSIVLFKYYDSNPTARAGMIDYYSKNREQLEVLSAKYSTAGQNSAVDQASIELTKKDIKDLTKQIDSLRTNLDLPIGWNKAVCTDTKNTSGQDRFTLSCILLKLLGIIISAFVASLGAPFWFDVLKKATSTAQTVTKVV</sequence>
<feature type="transmembrane region" description="Helical" evidence="1">
    <location>
        <begin position="199"/>
        <end position="221"/>
    </location>
</feature>
<dbReference type="KEGG" id="fcs:TRV642_3446"/>
<dbReference type="AlphaFoldDB" id="A0A9W4THE5"/>
<organism evidence="2 3">
    <name type="scientific">Flavobacterium collinsii</name>
    <dbReference type="NCBI Taxonomy" id="1114861"/>
    <lineage>
        <taxon>Bacteria</taxon>
        <taxon>Pseudomonadati</taxon>
        <taxon>Bacteroidota</taxon>
        <taxon>Flavobacteriia</taxon>
        <taxon>Flavobacteriales</taxon>
        <taxon>Flavobacteriaceae</taxon>
        <taxon>Flavobacterium</taxon>
    </lineage>
</organism>
<evidence type="ECO:0000256" key="1">
    <source>
        <dbReference type="SAM" id="Phobius"/>
    </source>
</evidence>
<dbReference type="RefSeq" id="WP_263360908.1">
    <property type="nucleotide sequence ID" value="NZ_OX336425.1"/>
</dbReference>
<feature type="transmembrane region" description="Helical" evidence="1">
    <location>
        <begin position="6"/>
        <end position="32"/>
    </location>
</feature>
<reference evidence="2" key="1">
    <citation type="submission" date="2022-09" db="EMBL/GenBank/DDBJ databases">
        <authorList>
            <person name="Duchaud E."/>
        </authorList>
    </citation>
    <scope>NUCLEOTIDE SEQUENCE</scope>
    <source>
        <strain evidence="2">TRV642</strain>
    </source>
</reference>
<dbReference type="EMBL" id="OX336425">
    <property type="protein sequence ID" value="CAI2768240.1"/>
    <property type="molecule type" value="Genomic_DNA"/>
</dbReference>
<proteinExistence type="predicted"/>
<keyword evidence="1" id="KW-0812">Transmembrane</keyword>
<gene>
    <name evidence="2" type="ORF">TRV642_3446</name>
</gene>
<evidence type="ECO:0000313" key="3">
    <source>
        <dbReference type="Proteomes" id="UP001152749"/>
    </source>
</evidence>
<protein>
    <submittedName>
        <fullName evidence="2">Uncharacterized protein</fullName>
    </submittedName>
</protein>
<evidence type="ECO:0000313" key="2">
    <source>
        <dbReference type="EMBL" id="CAI2768240.1"/>
    </source>
</evidence>
<name>A0A9W4THE5_9FLAO</name>
<keyword evidence="1" id="KW-1133">Transmembrane helix</keyword>
<dbReference type="Proteomes" id="UP001152749">
    <property type="component" value="Chromosome"/>
</dbReference>
<accession>A0A9W4THE5</accession>
<feature type="transmembrane region" description="Helical" evidence="1">
    <location>
        <begin position="312"/>
        <end position="334"/>
    </location>
</feature>
<keyword evidence="1" id="KW-0472">Membrane</keyword>